<comment type="caution">
    <text evidence="1">The sequence shown here is derived from an EMBL/GenBank/DDBJ whole genome shotgun (WGS) entry which is preliminary data.</text>
</comment>
<evidence type="ECO:0000313" key="1">
    <source>
        <dbReference type="EMBL" id="SCL86280.1"/>
    </source>
</evidence>
<name>A0AAX2CDD2_9BACI</name>
<dbReference type="Proteomes" id="UP000242164">
    <property type="component" value="Unassembled WGS sequence"/>
</dbReference>
<gene>
    <name evidence="1" type="ORF">BCB44BAC_00900</name>
</gene>
<evidence type="ECO:0000313" key="2">
    <source>
        <dbReference type="Proteomes" id="UP000242164"/>
    </source>
</evidence>
<dbReference type="EMBL" id="FMIK01000018">
    <property type="protein sequence ID" value="SCL86280.1"/>
    <property type="molecule type" value="Genomic_DNA"/>
</dbReference>
<organism evidence="1 2">
    <name type="scientific">Bacillus cytotoxicus</name>
    <dbReference type="NCBI Taxonomy" id="580165"/>
    <lineage>
        <taxon>Bacteria</taxon>
        <taxon>Bacillati</taxon>
        <taxon>Bacillota</taxon>
        <taxon>Bacilli</taxon>
        <taxon>Bacillales</taxon>
        <taxon>Bacillaceae</taxon>
        <taxon>Bacillus</taxon>
        <taxon>Bacillus cereus group</taxon>
    </lineage>
</organism>
<accession>A0AAX2CDD2</accession>
<dbReference type="AlphaFoldDB" id="A0AAX2CDD2"/>
<protein>
    <submittedName>
        <fullName evidence="1">Uncharacterized protein</fullName>
    </submittedName>
</protein>
<reference evidence="1 2" key="1">
    <citation type="submission" date="2016-08" db="EMBL/GenBank/DDBJ databases">
        <authorList>
            <person name="Loux V."/>
            <person name="Rue O."/>
        </authorList>
    </citation>
    <scope>NUCLEOTIDE SEQUENCE [LARGE SCALE GENOMIC DNA]</scope>
    <source>
        <strain evidence="1 2">AFSSA_08CEB44bac</strain>
    </source>
</reference>
<sequence>MSNHSATFIHYNLWQLMLPMDYSDLIPENHNP</sequence>
<proteinExistence type="predicted"/>